<dbReference type="AlphaFoldDB" id="A0A2P4X428"/>
<evidence type="ECO:0000313" key="3">
    <source>
        <dbReference type="Proteomes" id="UP000237271"/>
    </source>
</evidence>
<dbReference type="EMBL" id="NCKW01016900">
    <property type="protein sequence ID" value="POM60298.1"/>
    <property type="molecule type" value="Genomic_DNA"/>
</dbReference>
<protein>
    <submittedName>
        <fullName evidence="2">Uncharacterized protein</fullName>
    </submittedName>
</protein>
<sequence length="153" mass="16787">MHRLISEVNKTVRATGRPTRNKKKGTSTYVITCLTLTSGSTPKASPGEVARASPSDRSALASRLKFYADPSLNASEELLLERHVVDKLLTARHRLALKGHEINVQWLSFCELEKLVGTIGPLAVRCTDSHEGIRQGTPQAATIRALMKARNIM</sequence>
<gene>
    <name evidence="2" type="ORF">PHPALM_30869</name>
</gene>
<feature type="region of interest" description="Disordered" evidence="1">
    <location>
        <begin position="1"/>
        <end position="25"/>
    </location>
</feature>
<evidence type="ECO:0000256" key="1">
    <source>
        <dbReference type="SAM" id="MobiDB-lite"/>
    </source>
</evidence>
<name>A0A2P4X428_9STRA</name>
<proteinExistence type="predicted"/>
<comment type="caution">
    <text evidence="2">The sequence shown here is derived from an EMBL/GenBank/DDBJ whole genome shotgun (WGS) entry which is preliminary data.</text>
</comment>
<keyword evidence="3" id="KW-1185">Reference proteome</keyword>
<dbReference type="Proteomes" id="UP000237271">
    <property type="component" value="Unassembled WGS sequence"/>
</dbReference>
<accession>A0A2P4X428</accession>
<evidence type="ECO:0000313" key="2">
    <source>
        <dbReference type="EMBL" id="POM60298.1"/>
    </source>
</evidence>
<reference evidence="2 3" key="1">
    <citation type="journal article" date="2017" name="Genome Biol. Evol.">
        <title>Phytophthora megakarya and P. palmivora, closely related causal agents of cacao black pod rot, underwent increases in genome sizes and gene numbers by different mechanisms.</title>
        <authorList>
            <person name="Ali S.S."/>
            <person name="Shao J."/>
            <person name="Lary D.J."/>
            <person name="Kronmiller B."/>
            <person name="Shen D."/>
            <person name="Strem M.D."/>
            <person name="Amoako-Attah I."/>
            <person name="Akrofi A.Y."/>
            <person name="Begoude B.A."/>
            <person name="Ten Hoopen G.M."/>
            <person name="Coulibaly K."/>
            <person name="Kebe B.I."/>
            <person name="Melnick R.L."/>
            <person name="Guiltinan M.J."/>
            <person name="Tyler B.M."/>
            <person name="Meinhardt L.W."/>
            <person name="Bailey B.A."/>
        </authorList>
    </citation>
    <scope>NUCLEOTIDE SEQUENCE [LARGE SCALE GENOMIC DNA]</scope>
    <source>
        <strain evidence="3">sbr112.9</strain>
    </source>
</reference>
<organism evidence="2 3">
    <name type="scientific">Phytophthora palmivora</name>
    <dbReference type="NCBI Taxonomy" id="4796"/>
    <lineage>
        <taxon>Eukaryota</taxon>
        <taxon>Sar</taxon>
        <taxon>Stramenopiles</taxon>
        <taxon>Oomycota</taxon>
        <taxon>Peronosporomycetes</taxon>
        <taxon>Peronosporales</taxon>
        <taxon>Peronosporaceae</taxon>
        <taxon>Phytophthora</taxon>
    </lineage>
</organism>